<reference evidence="2" key="1">
    <citation type="journal article" date="2023" name="Front. Plant Sci.">
        <title>Chromosomal-level genome assembly of Melastoma candidum provides insights into trichome evolution.</title>
        <authorList>
            <person name="Zhong Y."/>
            <person name="Wu W."/>
            <person name="Sun C."/>
            <person name="Zou P."/>
            <person name="Liu Y."/>
            <person name="Dai S."/>
            <person name="Zhou R."/>
        </authorList>
    </citation>
    <scope>NUCLEOTIDE SEQUENCE [LARGE SCALE GENOMIC DNA]</scope>
</reference>
<accession>A0ACB9NZ34</accession>
<organism evidence="1 2">
    <name type="scientific">Melastoma candidum</name>
    <dbReference type="NCBI Taxonomy" id="119954"/>
    <lineage>
        <taxon>Eukaryota</taxon>
        <taxon>Viridiplantae</taxon>
        <taxon>Streptophyta</taxon>
        <taxon>Embryophyta</taxon>
        <taxon>Tracheophyta</taxon>
        <taxon>Spermatophyta</taxon>
        <taxon>Magnoliopsida</taxon>
        <taxon>eudicotyledons</taxon>
        <taxon>Gunneridae</taxon>
        <taxon>Pentapetalae</taxon>
        <taxon>rosids</taxon>
        <taxon>malvids</taxon>
        <taxon>Myrtales</taxon>
        <taxon>Melastomataceae</taxon>
        <taxon>Melastomatoideae</taxon>
        <taxon>Melastomateae</taxon>
        <taxon>Melastoma</taxon>
    </lineage>
</organism>
<evidence type="ECO:0000313" key="2">
    <source>
        <dbReference type="Proteomes" id="UP001057402"/>
    </source>
</evidence>
<dbReference type="Proteomes" id="UP001057402">
    <property type="component" value="Chromosome 7"/>
</dbReference>
<keyword evidence="2" id="KW-1185">Reference proteome</keyword>
<dbReference type="EMBL" id="CM042886">
    <property type="protein sequence ID" value="KAI4341753.1"/>
    <property type="molecule type" value="Genomic_DNA"/>
</dbReference>
<comment type="caution">
    <text evidence="1">The sequence shown here is derived from an EMBL/GenBank/DDBJ whole genome shotgun (WGS) entry which is preliminary data.</text>
</comment>
<gene>
    <name evidence="1" type="ORF">MLD38_026438</name>
</gene>
<sequence>MSPEEKDSGDYSTSATTLRFDRPLPLLRGPLPVDPLDHPSAGPSSSPSGITLPGFPRNVLPLGGTSRRWTRTKEECEVREMNECLVVAKGKSAGFDDNNCRRTFMNRAVRLPRRAEKFLICVDSVMCIDIRSAFVLIRKPGATDHEDSAFISSMTSSSGEVDYAKI</sequence>
<name>A0ACB9NZ34_9MYRT</name>
<protein>
    <submittedName>
        <fullName evidence="1">Uncharacterized protein</fullName>
    </submittedName>
</protein>
<proteinExistence type="predicted"/>
<evidence type="ECO:0000313" key="1">
    <source>
        <dbReference type="EMBL" id="KAI4341753.1"/>
    </source>
</evidence>